<sequence>MERHYFIAVTLQEHVKDALTKWKDLAEKSLPFRSFVYRDDYHITLSFLGRVESDRMGKLQQDLQQLGQTPQFPLSLTKFQTFGDEAYPRIFWMGVNGEPTLFQLQERVQHICKQNGFQLEDRPYRPHITVARKWQGEEAFQLDQLDELLPIDFVVEKVTLYETRMDRKPKYEAVCEVILQKV</sequence>
<dbReference type="RefSeq" id="WP_034640911.1">
    <property type="nucleotide sequence ID" value="NZ_CBCSJC010000006.1"/>
</dbReference>
<comment type="caution">
    <text evidence="3">The sequence shown here is derived from an EMBL/GenBank/DDBJ whole genome shotgun (WGS) entry which is preliminary data.</text>
</comment>
<dbReference type="NCBIfam" id="TIGR02258">
    <property type="entry name" value="2_5_ligase"/>
    <property type="match status" value="1"/>
</dbReference>
<proteinExistence type="inferred from homology"/>
<dbReference type="EC" id="3.1.4.58" evidence="2"/>
<evidence type="ECO:0000313" key="3">
    <source>
        <dbReference type="EMBL" id="KEK18432.1"/>
    </source>
</evidence>
<dbReference type="HAMAP" id="MF_01940">
    <property type="entry name" value="RNA_CPDase"/>
    <property type="match status" value="1"/>
</dbReference>
<dbReference type="AlphaFoldDB" id="A0A073JW64"/>
<evidence type="ECO:0000313" key="4">
    <source>
        <dbReference type="Proteomes" id="UP000027822"/>
    </source>
</evidence>
<comment type="catalytic activity">
    <reaction evidence="2">
        <text>a 3'-end 2',3'-cyclophospho-ribonucleotide-RNA + H2O = a 3'-end 2'-phospho-ribonucleotide-RNA + H(+)</text>
        <dbReference type="Rhea" id="RHEA:11828"/>
        <dbReference type="Rhea" id="RHEA-COMP:10464"/>
        <dbReference type="Rhea" id="RHEA-COMP:17353"/>
        <dbReference type="ChEBI" id="CHEBI:15377"/>
        <dbReference type="ChEBI" id="CHEBI:15378"/>
        <dbReference type="ChEBI" id="CHEBI:83064"/>
        <dbReference type="ChEBI" id="CHEBI:173113"/>
        <dbReference type="EC" id="3.1.4.58"/>
    </reaction>
</comment>
<dbReference type="OrthoDB" id="9789350at2"/>
<protein>
    <recommendedName>
        <fullName evidence="2">RNA 2',3'-cyclic phosphodiesterase</fullName>
        <shortName evidence="2">RNA 2',3'-CPDase</shortName>
        <ecNumber evidence="2">3.1.4.58</ecNumber>
    </recommendedName>
</protein>
<feature type="short sequence motif" description="HXTX 2" evidence="2">
    <location>
        <begin position="127"/>
        <end position="130"/>
    </location>
</feature>
<feature type="active site" description="Proton acceptor" evidence="2">
    <location>
        <position position="127"/>
    </location>
</feature>
<dbReference type="EMBL" id="JOTN01000014">
    <property type="protein sequence ID" value="KEK18432.1"/>
    <property type="molecule type" value="Genomic_DNA"/>
</dbReference>
<dbReference type="eggNOG" id="COG1514">
    <property type="taxonomic scope" value="Bacteria"/>
</dbReference>
<dbReference type="SUPFAM" id="SSF55144">
    <property type="entry name" value="LigT-like"/>
    <property type="match status" value="1"/>
</dbReference>
<dbReference type="GO" id="GO:0016874">
    <property type="term" value="F:ligase activity"/>
    <property type="evidence" value="ECO:0007669"/>
    <property type="project" value="UniProtKB-KW"/>
</dbReference>
<dbReference type="InterPro" id="IPR009097">
    <property type="entry name" value="Cyclic_Pdiesterase"/>
</dbReference>
<dbReference type="Pfam" id="PF13563">
    <property type="entry name" value="2_5_RNA_ligase2"/>
    <property type="match status" value="1"/>
</dbReference>
<feature type="active site" description="Proton donor" evidence="2">
    <location>
        <position position="42"/>
    </location>
</feature>
<dbReference type="GO" id="GO:0004113">
    <property type="term" value="F:2',3'-cyclic-nucleotide 3'-phosphodiesterase activity"/>
    <property type="evidence" value="ECO:0007669"/>
    <property type="project" value="InterPro"/>
</dbReference>
<dbReference type="Gene3D" id="3.90.1140.10">
    <property type="entry name" value="Cyclic phosphodiesterase"/>
    <property type="match status" value="1"/>
</dbReference>
<comment type="similarity">
    <text evidence="2">Belongs to the 2H phosphoesterase superfamily. ThpR family.</text>
</comment>
<organism evidence="3 4">
    <name type="scientific">Bacillus manliponensis</name>
    <dbReference type="NCBI Taxonomy" id="574376"/>
    <lineage>
        <taxon>Bacteria</taxon>
        <taxon>Bacillati</taxon>
        <taxon>Bacillota</taxon>
        <taxon>Bacilli</taxon>
        <taxon>Bacillales</taxon>
        <taxon>Bacillaceae</taxon>
        <taxon>Bacillus</taxon>
        <taxon>Bacillus cereus group</taxon>
    </lineage>
</organism>
<dbReference type="PANTHER" id="PTHR35561:SF1">
    <property type="entry name" value="RNA 2',3'-CYCLIC PHOSPHODIESTERASE"/>
    <property type="match status" value="1"/>
</dbReference>
<keyword evidence="3" id="KW-0436">Ligase</keyword>
<dbReference type="PANTHER" id="PTHR35561">
    <property type="entry name" value="RNA 2',3'-CYCLIC PHOSPHODIESTERASE"/>
    <property type="match status" value="1"/>
</dbReference>
<gene>
    <name evidence="3" type="ORF">BAMA_05255</name>
</gene>
<name>A0A073JW64_9BACI</name>
<dbReference type="InterPro" id="IPR004175">
    <property type="entry name" value="RNA_CPDase"/>
</dbReference>
<comment type="function">
    <text evidence="2">Hydrolyzes RNA 2',3'-cyclic phosphodiester to an RNA 2'-phosphomonoester.</text>
</comment>
<feature type="short sequence motif" description="HXTX 1" evidence="2">
    <location>
        <begin position="42"/>
        <end position="45"/>
    </location>
</feature>
<dbReference type="GO" id="GO:0008664">
    <property type="term" value="F:RNA 2',3'-cyclic 3'-phosphodiesterase activity"/>
    <property type="evidence" value="ECO:0007669"/>
    <property type="project" value="UniProtKB-EC"/>
</dbReference>
<keyword evidence="4" id="KW-1185">Reference proteome</keyword>
<dbReference type="STRING" id="574376.BAMA_05255"/>
<accession>A0A073JW64</accession>
<dbReference type="Proteomes" id="UP000027822">
    <property type="component" value="Unassembled WGS sequence"/>
</dbReference>
<evidence type="ECO:0000256" key="2">
    <source>
        <dbReference type="HAMAP-Rule" id="MF_01940"/>
    </source>
</evidence>
<reference evidence="3 4" key="1">
    <citation type="submission" date="2014-06" db="EMBL/GenBank/DDBJ databases">
        <title>Draft genome sequence of Bacillus manliponensis JCM 15802 (MCCC 1A00708).</title>
        <authorList>
            <person name="Lai Q."/>
            <person name="Liu Y."/>
            <person name="Shao Z."/>
        </authorList>
    </citation>
    <scope>NUCLEOTIDE SEQUENCE [LARGE SCALE GENOMIC DNA]</scope>
    <source>
        <strain evidence="3 4">JCM 15802</strain>
    </source>
</reference>
<evidence type="ECO:0000256" key="1">
    <source>
        <dbReference type="ARBA" id="ARBA00022801"/>
    </source>
</evidence>
<keyword evidence="1 2" id="KW-0378">Hydrolase</keyword>